<dbReference type="OrthoDB" id="4094279at2759"/>
<reference evidence="1 2" key="1">
    <citation type="journal article" date="2009" name="Nature">
        <title>Evolution of pathogenicity and sexual reproduction in eight Candida genomes.</title>
        <authorList>
            <person name="Butler G."/>
            <person name="Rasmussen M.D."/>
            <person name="Lin M.F."/>
            <person name="Santos M.A."/>
            <person name="Sakthikumar S."/>
            <person name="Munro C.A."/>
            <person name="Rheinbay E."/>
            <person name="Grabherr M."/>
            <person name="Forche A."/>
            <person name="Reedy J.L."/>
            <person name="Agrafioti I."/>
            <person name="Arnaud M.B."/>
            <person name="Bates S."/>
            <person name="Brown A.J."/>
            <person name="Brunke S."/>
            <person name="Costanzo M.C."/>
            <person name="Fitzpatrick D.A."/>
            <person name="de Groot P.W."/>
            <person name="Harris D."/>
            <person name="Hoyer L.L."/>
            <person name="Hube B."/>
            <person name="Klis F.M."/>
            <person name="Kodira C."/>
            <person name="Lennard N."/>
            <person name="Logue M.E."/>
            <person name="Martin R."/>
            <person name="Neiman A.M."/>
            <person name="Nikolaou E."/>
            <person name="Quail M.A."/>
            <person name="Quinn J."/>
            <person name="Santos M.C."/>
            <person name="Schmitzberger F.F."/>
            <person name="Sherlock G."/>
            <person name="Shah P."/>
            <person name="Silverstein K.A."/>
            <person name="Skrzypek M.S."/>
            <person name="Soll D."/>
            <person name="Staggs R."/>
            <person name="Stansfield I."/>
            <person name="Stumpf M.P."/>
            <person name="Sudbery P.E."/>
            <person name="Srikantha T."/>
            <person name="Zeng Q."/>
            <person name="Berman J."/>
            <person name="Berriman M."/>
            <person name="Heitman J."/>
            <person name="Gow N.A."/>
            <person name="Lorenz M.C."/>
            <person name="Birren B.W."/>
            <person name="Kellis M."/>
            <person name="Cuomo C.A."/>
        </authorList>
    </citation>
    <scope>NUCLEOTIDE SEQUENCE [LARGE SCALE GENOMIC DNA]</scope>
    <source>
        <strain evidence="1 2">WO-1</strain>
    </source>
</reference>
<dbReference type="PaxDb" id="5476-C4YR59"/>
<gene>
    <name evidence="1" type="ORF">CAWG_04558</name>
</gene>
<accession>C4YR59</accession>
<dbReference type="EMBL" id="CM000311">
    <property type="protein sequence ID" value="EEQ46212.1"/>
    <property type="molecule type" value="Genomic_DNA"/>
</dbReference>
<evidence type="ECO:0000313" key="1">
    <source>
        <dbReference type="EMBL" id="EEQ46212.1"/>
    </source>
</evidence>
<dbReference type="Proteomes" id="UP000001429">
    <property type="component" value="Chromosome 5"/>
</dbReference>
<sequence>MLKYQNISLLIHRSRPNKLPIIIETSSSSLIPSAFISTSKFQTHKLLFYQQKRLSTSKSFFEETNQPSTTTTKTMPVNEYSIPHKISQYLSDLLIKENERFLDEPIQELIERIPNLSNELKRSIDFENKLFTILLYDPILIDPRIYLHYYEGVAGLSLSSASSSETSLKKLYIERLLYHRKFHLCWQLFLDSCNNSNNNNNTLNELDEFLEIIHNCLRNKSDSYRFSLLDLIINLPQDINENNMLQQIIDSMEYIYQPDFNIEQIIQISVNMNQIYNLEELEKYYLQCQQDQNQNTFELDVLYLKRVMKLILQQQESTTTSKKSIIQNYLLHFPHITSQPGWLSSIFPLFNSSTNFVPNNTGNNKFNDIKTPNEIVPFIEASKFILTERETKLNELDILYILRSNLVKPYTIYSAYNQSSSTTIVPNTLQKKNRKNKIIINELTRNLLNDPPRLQIIYKQNMNLLNESLIIECLNILIPFSENATNCNELFNKFDEKIRLNIIIQSIDIVNKLNCWQLENLILKYNYHEHKFTRVLINQYLYLYKSKAMGSNRLIELTKSKQIKSRNALLEINRASLLRGNGSIDSTLICIILDRLIQLTVPKQSDGGGTTDDNETITTKNSQFALQFKWNLTTIEKNKFHQTIRSFAQTLSLLTPDKLLQVLIILGKYMSDNQQFYYHNDTEAKNYLIKCLTNDIFQFINRKMGRNSVDYIKSLLDQINQDSLHVGEPKILYWIEYWLFKSIVLNDYQKSLELLSNSPSVIQKRNKPINLTKFIPAIISGIIDNKQFNSIEEKFEFLIKFLSDLKLNNFNNKLTMNASVKLINEIIKSSKGNKIKNTHDNTTNNINSLNTATKINNKSQLLNLIQSNPKMKQAIKLIVQHHKNKSHS</sequence>
<proteinExistence type="predicted"/>
<dbReference type="AlphaFoldDB" id="C4YR59"/>
<name>C4YR59_CANAW</name>
<protein>
    <submittedName>
        <fullName evidence="1">Uncharacterized protein</fullName>
    </submittedName>
</protein>
<evidence type="ECO:0000313" key="2">
    <source>
        <dbReference type="Proteomes" id="UP000001429"/>
    </source>
</evidence>
<keyword evidence="2" id="KW-1185">Reference proteome</keyword>
<dbReference type="HOGENOM" id="CLU_016884_0_0_1"/>
<dbReference type="VEuPathDB" id="FungiDB:CAWG_04558"/>
<organism evidence="1 2">
    <name type="scientific">Candida albicans (strain WO-1)</name>
    <name type="common">Yeast</name>
    <dbReference type="NCBI Taxonomy" id="294748"/>
    <lineage>
        <taxon>Eukaryota</taxon>
        <taxon>Fungi</taxon>
        <taxon>Dikarya</taxon>
        <taxon>Ascomycota</taxon>
        <taxon>Saccharomycotina</taxon>
        <taxon>Pichiomycetes</taxon>
        <taxon>Debaryomycetaceae</taxon>
        <taxon>Candida/Lodderomyces clade</taxon>
        <taxon>Candida</taxon>
    </lineage>
</organism>
<dbReference type="OMA" id="KLIVQHH"/>